<keyword evidence="4" id="KW-1185">Reference proteome</keyword>
<dbReference type="PROSITE" id="PS51318">
    <property type="entry name" value="TAT"/>
    <property type="match status" value="1"/>
</dbReference>
<feature type="compositionally biased region" description="Basic and acidic residues" evidence="1">
    <location>
        <begin position="28"/>
        <end position="37"/>
    </location>
</feature>
<accession>A0ABZ1TC47</accession>
<gene>
    <name evidence="3" type="ORF">OG517_16560</name>
</gene>
<feature type="chain" id="PRO_5045663520" description="Lipoprotein" evidence="2">
    <location>
        <begin position="25"/>
        <end position="257"/>
    </location>
</feature>
<protein>
    <recommendedName>
        <fullName evidence="5">Lipoprotein</fullName>
    </recommendedName>
</protein>
<sequence length="257" mass="25860">MRNTLVRRTVLTASAVSLALLATACGSDKKDDAKADAKPSGASSAPAATKGKTDAELAPLLLTQAEAPKDSLVKAPSADQLKNLAATTDKAECKPLGQAASMEPQGTSTGVARTQVGGTSGKAADPNASEADKLKAGLEMLTGATGTSVTLTSYDGKGAEDAFAAFKKAGTACAGGYTMTQDGESLKVNKVVAGDAVTAGDESVSFLADFGDAEMPMAGQVVMVRKGNTLATFSVQNMGGKPVLSKEIVEAQVKKLG</sequence>
<keyword evidence="2" id="KW-0732">Signal</keyword>
<feature type="region of interest" description="Disordered" evidence="1">
    <location>
        <begin position="28"/>
        <end position="52"/>
    </location>
</feature>
<dbReference type="InterPro" id="IPR006311">
    <property type="entry name" value="TAT_signal"/>
</dbReference>
<dbReference type="Proteomes" id="UP001432039">
    <property type="component" value="Chromosome"/>
</dbReference>
<evidence type="ECO:0000256" key="2">
    <source>
        <dbReference type="SAM" id="SignalP"/>
    </source>
</evidence>
<dbReference type="RefSeq" id="WP_328962053.1">
    <property type="nucleotide sequence ID" value="NZ_CP108090.1"/>
</dbReference>
<evidence type="ECO:0000313" key="3">
    <source>
        <dbReference type="EMBL" id="WUQ12913.1"/>
    </source>
</evidence>
<organism evidence="3 4">
    <name type="scientific">Streptomyces virginiae</name>
    <name type="common">Streptomyces cinnamonensis</name>
    <dbReference type="NCBI Taxonomy" id="1961"/>
    <lineage>
        <taxon>Bacteria</taxon>
        <taxon>Bacillati</taxon>
        <taxon>Actinomycetota</taxon>
        <taxon>Actinomycetes</taxon>
        <taxon>Kitasatosporales</taxon>
        <taxon>Streptomycetaceae</taxon>
        <taxon>Streptomyces</taxon>
    </lineage>
</organism>
<dbReference type="PROSITE" id="PS51257">
    <property type="entry name" value="PROKAR_LIPOPROTEIN"/>
    <property type="match status" value="1"/>
</dbReference>
<name>A0ABZ1TC47_STRVG</name>
<proteinExistence type="predicted"/>
<reference evidence="3" key="1">
    <citation type="submission" date="2022-10" db="EMBL/GenBank/DDBJ databases">
        <title>The complete genomes of actinobacterial strains from the NBC collection.</title>
        <authorList>
            <person name="Joergensen T.S."/>
            <person name="Alvarez Arevalo M."/>
            <person name="Sterndorff E.B."/>
            <person name="Faurdal D."/>
            <person name="Vuksanovic O."/>
            <person name="Mourched A.-S."/>
            <person name="Charusanti P."/>
            <person name="Shaw S."/>
            <person name="Blin K."/>
            <person name="Weber T."/>
        </authorList>
    </citation>
    <scope>NUCLEOTIDE SEQUENCE</scope>
    <source>
        <strain evidence="3">NBC_00248</strain>
    </source>
</reference>
<evidence type="ECO:0000313" key="4">
    <source>
        <dbReference type="Proteomes" id="UP001432039"/>
    </source>
</evidence>
<dbReference type="EMBL" id="CP108090">
    <property type="protein sequence ID" value="WUQ12913.1"/>
    <property type="molecule type" value="Genomic_DNA"/>
</dbReference>
<feature type="compositionally biased region" description="Low complexity" evidence="1">
    <location>
        <begin position="38"/>
        <end position="50"/>
    </location>
</feature>
<evidence type="ECO:0000256" key="1">
    <source>
        <dbReference type="SAM" id="MobiDB-lite"/>
    </source>
</evidence>
<feature type="signal peptide" evidence="2">
    <location>
        <begin position="1"/>
        <end position="24"/>
    </location>
</feature>
<evidence type="ECO:0008006" key="5">
    <source>
        <dbReference type="Google" id="ProtNLM"/>
    </source>
</evidence>